<feature type="compositionally biased region" description="Low complexity" evidence="1">
    <location>
        <begin position="115"/>
        <end position="126"/>
    </location>
</feature>
<name>A0AAD1XW64_EUPCR</name>
<dbReference type="AlphaFoldDB" id="A0AAD1XW64"/>
<protein>
    <submittedName>
        <fullName evidence="2">Uncharacterized protein</fullName>
    </submittedName>
</protein>
<evidence type="ECO:0000256" key="1">
    <source>
        <dbReference type="SAM" id="MobiDB-lite"/>
    </source>
</evidence>
<sequence length="275" mass="31426">MFSKNTKQCNIYQDFSSEVFRGGLGTLHPDNVFTAVLRSCTTKSNVEFELDWSCFGYCQNYLIYPHETIQNTDSVDSNLTCMQQGDSQGTFKATGRNIIPEIPAPQQNSRRIPKPKSSSPGMGSSGQCSLRPHKRRKDIEYKFILRLLRKFYKNLFKQDHSRIVARRFINCRIHEVLPKVRATLQGRISEALITDRLITFTIGMIGLKKPTDLDCSDSLKSEVANFLECLRSFSHDKIQKALHSTSLRVLCEYFLDNCDCPQTSYLREDLSQAGD</sequence>
<dbReference type="Proteomes" id="UP001295684">
    <property type="component" value="Unassembled WGS sequence"/>
</dbReference>
<keyword evidence="3" id="KW-1185">Reference proteome</keyword>
<comment type="caution">
    <text evidence="2">The sequence shown here is derived from an EMBL/GenBank/DDBJ whole genome shotgun (WGS) entry which is preliminary data.</text>
</comment>
<organism evidence="2 3">
    <name type="scientific">Euplotes crassus</name>
    <dbReference type="NCBI Taxonomy" id="5936"/>
    <lineage>
        <taxon>Eukaryota</taxon>
        <taxon>Sar</taxon>
        <taxon>Alveolata</taxon>
        <taxon>Ciliophora</taxon>
        <taxon>Intramacronucleata</taxon>
        <taxon>Spirotrichea</taxon>
        <taxon>Hypotrichia</taxon>
        <taxon>Euplotida</taxon>
        <taxon>Euplotidae</taxon>
        <taxon>Moneuplotes</taxon>
    </lineage>
</organism>
<proteinExistence type="predicted"/>
<evidence type="ECO:0000313" key="3">
    <source>
        <dbReference type="Proteomes" id="UP001295684"/>
    </source>
</evidence>
<reference evidence="2" key="1">
    <citation type="submission" date="2023-07" db="EMBL/GenBank/DDBJ databases">
        <authorList>
            <consortium name="AG Swart"/>
            <person name="Singh M."/>
            <person name="Singh A."/>
            <person name="Seah K."/>
            <person name="Emmerich C."/>
        </authorList>
    </citation>
    <scope>NUCLEOTIDE SEQUENCE</scope>
    <source>
        <strain evidence="2">DP1</strain>
    </source>
</reference>
<feature type="region of interest" description="Disordered" evidence="1">
    <location>
        <begin position="100"/>
        <end position="131"/>
    </location>
</feature>
<dbReference type="EMBL" id="CAMPGE010021865">
    <property type="protein sequence ID" value="CAI2379974.1"/>
    <property type="molecule type" value="Genomic_DNA"/>
</dbReference>
<evidence type="ECO:0000313" key="2">
    <source>
        <dbReference type="EMBL" id="CAI2379974.1"/>
    </source>
</evidence>
<gene>
    <name evidence="2" type="ORF">ECRASSUSDP1_LOCUS21398</name>
</gene>
<accession>A0AAD1XW64</accession>